<dbReference type="Proteomes" id="UP000284824">
    <property type="component" value="Unassembled WGS sequence"/>
</dbReference>
<feature type="transmembrane region" description="Helical" evidence="2">
    <location>
        <begin position="179"/>
        <end position="202"/>
    </location>
</feature>
<gene>
    <name evidence="3" type="ORF">EDD27_4090</name>
</gene>
<feature type="compositionally biased region" description="Basic residues" evidence="1">
    <location>
        <begin position="1"/>
        <end position="16"/>
    </location>
</feature>
<dbReference type="RefSeq" id="WP_241564152.1">
    <property type="nucleotide sequence ID" value="NZ_SAUN01000001.1"/>
</dbReference>
<evidence type="ECO:0000313" key="4">
    <source>
        <dbReference type="Proteomes" id="UP000284824"/>
    </source>
</evidence>
<keyword evidence="2" id="KW-0812">Transmembrane</keyword>
<keyword evidence="4" id="KW-1185">Reference proteome</keyword>
<comment type="caution">
    <text evidence="3">The sequence shown here is derived from an EMBL/GenBank/DDBJ whole genome shotgun (WGS) entry which is preliminary data.</text>
</comment>
<dbReference type="AlphaFoldDB" id="A0A438M738"/>
<evidence type="ECO:0000256" key="1">
    <source>
        <dbReference type="SAM" id="MobiDB-lite"/>
    </source>
</evidence>
<reference evidence="3 4" key="1">
    <citation type="submission" date="2019-01" db="EMBL/GenBank/DDBJ databases">
        <title>Sequencing the genomes of 1000 actinobacteria strains.</title>
        <authorList>
            <person name="Klenk H.-P."/>
        </authorList>
    </citation>
    <scope>NUCLEOTIDE SEQUENCE [LARGE SCALE GENOMIC DNA]</scope>
    <source>
        <strain evidence="3 4">DSM 43925</strain>
    </source>
</reference>
<keyword evidence="2" id="KW-0472">Membrane</keyword>
<feature type="transmembrane region" description="Helical" evidence="2">
    <location>
        <begin position="143"/>
        <end position="167"/>
    </location>
</feature>
<feature type="transmembrane region" description="Helical" evidence="2">
    <location>
        <begin position="48"/>
        <end position="73"/>
    </location>
</feature>
<proteinExistence type="predicted"/>
<accession>A0A438M738</accession>
<keyword evidence="2" id="KW-1133">Transmembrane helix</keyword>
<evidence type="ECO:0000256" key="2">
    <source>
        <dbReference type="SAM" id="Phobius"/>
    </source>
</evidence>
<name>A0A438M738_9ACTN</name>
<dbReference type="EMBL" id="SAUN01000001">
    <property type="protein sequence ID" value="RVX41541.1"/>
    <property type="molecule type" value="Genomic_DNA"/>
</dbReference>
<evidence type="ECO:0000313" key="3">
    <source>
        <dbReference type="EMBL" id="RVX41541.1"/>
    </source>
</evidence>
<organism evidence="3 4">
    <name type="scientific">Nonomuraea polychroma</name>
    <dbReference type="NCBI Taxonomy" id="46176"/>
    <lineage>
        <taxon>Bacteria</taxon>
        <taxon>Bacillati</taxon>
        <taxon>Actinomycetota</taxon>
        <taxon>Actinomycetes</taxon>
        <taxon>Streptosporangiales</taxon>
        <taxon>Streptosporangiaceae</taxon>
        <taxon>Nonomuraea</taxon>
    </lineage>
</organism>
<sequence>MRKRRRGGTSRLRRYGPSHTRPNGEDAGPRPALGTASRGRGPGRIGRALIVLMWAGAFLVPIPLSVPSILLAAGAVGTRGTLTVDACVSLGRGRYDCEGTFVPGDGGPAIPVSAPPDLEAGDTVAAQLTPEGERAAVAGPRGVLTALILPFLCVGALGFLPYVVLYWSSRVTRRHLRAAALGGGVLTAVGLAGVTTGLIAIYSV</sequence>
<protein>
    <submittedName>
        <fullName evidence="3">Uncharacterized protein</fullName>
    </submittedName>
</protein>
<feature type="region of interest" description="Disordered" evidence="1">
    <location>
        <begin position="1"/>
        <end position="39"/>
    </location>
</feature>